<name>C8W1V3_DESAS</name>
<dbReference type="InterPro" id="IPR027417">
    <property type="entry name" value="P-loop_NTPase"/>
</dbReference>
<dbReference type="RefSeq" id="WP_015758267.1">
    <property type="nucleotide sequence ID" value="NC_013216.1"/>
</dbReference>
<dbReference type="STRING" id="485916.Dtox_2809"/>
<dbReference type="EMBL" id="CP001720">
    <property type="protein sequence ID" value="ACV63574.1"/>
    <property type="molecule type" value="Genomic_DNA"/>
</dbReference>
<organism evidence="4 5">
    <name type="scientific">Desulfofarcimen acetoxidans (strain ATCC 49208 / DSM 771 / KCTC 5769 / VKM B-1644 / 5575)</name>
    <name type="common">Desulfotomaculum acetoxidans</name>
    <dbReference type="NCBI Taxonomy" id="485916"/>
    <lineage>
        <taxon>Bacteria</taxon>
        <taxon>Bacillati</taxon>
        <taxon>Bacillota</taxon>
        <taxon>Clostridia</taxon>
        <taxon>Eubacteriales</taxon>
        <taxon>Peptococcaceae</taxon>
        <taxon>Desulfofarcimen</taxon>
    </lineage>
</organism>
<evidence type="ECO:0000313" key="4">
    <source>
        <dbReference type="EMBL" id="ACV63574.1"/>
    </source>
</evidence>
<dbReference type="PANTHER" id="PTHR43038:SF3">
    <property type="entry name" value="ABC TRANSPORTER G FAMILY MEMBER 20 ISOFORM X1"/>
    <property type="match status" value="1"/>
</dbReference>
<evidence type="ECO:0000259" key="3">
    <source>
        <dbReference type="PROSITE" id="PS50893"/>
    </source>
</evidence>
<feature type="domain" description="ABC transporter" evidence="3">
    <location>
        <begin position="5"/>
        <end position="234"/>
    </location>
</feature>
<accession>C8W1V3</accession>
<dbReference type="Gene3D" id="3.40.50.300">
    <property type="entry name" value="P-loop containing nucleotide triphosphate hydrolases"/>
    <property type="match status" value="1"/>
</dbReference>
<dbReference type="KEGG" id="dae:Dtox_2809"/>
<keyword evidence="2" id="KW-0067">ATP-binding</keyword>
<dbReference type="SMART" id="SM00382">
    <property type="entry name" value="AAA"/>
    <property type="match status" value="1"/>
</dbReference>
<dbReference type="PROSITE" id="PS00211">
    <property type="entry name" value="ABC_TRANSPORTER_1"/>
    <property type="match status" value="1"/>
</dbReference>
<dbReference type="InterPro" id="IPR017871">
    <property type="entry name" value="ABC_transporter-like_CS"/>
</dbReference>
<proteinExistence type="predicted"/>
<dbReference type="CDD" id="cd03230">
    <property type="entry name" value="ABC_DR_subfamily_A"/>
    <property type="match status" value="1"/>
</dbReference>
<protein>
    <submittedName>
        <fullName evidence="4">ABC transporter related</fullName>
    </submittedName>
</protein>
<dbReference type="eggNOG" id="COG1131">
    <property type="taxonomic scope" value="Bacteria"/>
</dbReference>
<dbReference type="GO" id="GO:0005524">
    <property type="term" value="F:ATP binding"/>
    <property type="evidence" value="ECO:0007669"/>
    <property type="project" value="UniProtKB-KW"/>
</dbReference>
<dbReference type="HOGENOM" id="CLU_000604_1_2_9"/>
<dbReference type="AlphaFoldDB" id="C8W1V3"/>
<dbReference type="GO" id="GO:0016887">
    <property type="term" value="F:ATP hydrolysis activity"/>
    <property type="evidence" value="ECO:0007669"/>
    <property type="project" value="InterPro"/>
</dbReference>
<evidence type="ECO:0000256" key="1">
    <source>
        <dbReference type="ARBA" id="ARBA00022741"/>
    </source>
</evidence>
<dbReference type="PROSITE" id="PS50893">
    <property type="entry name" value="ABC_TRANSPORTER_2"/>
    <property type="match status" value="1"/>
</dbReference>
<dbReference type="InterPro" id="IPR003593">
    <property type="entry name" value="AAA+_ATPase"/>
</dbReference>
<dbReference type="OrthoDB" id="1805624at2"/>
<keyword evidence="1" id="KW-0547">Nucleotide-binding</keyword>
<dbReference type="InterPro" id="IPR003439">
    <property type="entry name" value="ABC_transporter-like_ATP-bd"/>
</dbReference>
<dbReference type="SUPFAM" id="SSF52540">
    <property type="entry name" value="P-loop containing nucleoside triphosphate hydrolases"/>
    <property type="match status" value="1"/>
</dbReference>
<sequence length="255" mass="28507">MNLAIDAKGLHKKFGSYTAVEGVTFQLPEGKKMAFVGPNGAGKTTTIRLLCGVLVPTEGTAFVLGHDVMTQAEEIKQKIGYMSQKFSLYDDLTVEENMNFYAGVYNLSGQRKLQQKQKIIELVGLKERLGQLVQSLSGGWKQRVSLACALLHDPKLIVLDEPTAGVDPVSRRIFWNIINLLAGQGMTILVSTHYMDEADSCDYIGFVFNGKLIAFGTPQEMKEREHKKSLDDLFIYYVEQEASDDPRNKHIKKEV</sequence>
<gene>
    <name evidence="4" type="ordered locus">Dtox_2809</name>
</gene>
<evidence type="ECO:0000313" key="5">
    <source>
        <dbReference type="Proteomes" id="UP000002217"/>
    </source>
</evidence>
<evidence type="ECO:0000256" key="2">
    <source>
        <dbReference type="ARBA" id="ARBA00022840"/>
    </source>
</evidence>
<dbReference type="PANTHER" id="PTHR43038">
    <property type="entry name" value="ATP-BINDING CASSETTE, SUB-FAMILY H, MEMBER 1"/>
    <property type="match status" value="1"/>
</dbReference>
<keyword evidence="5" id="KW-1185">Reference proteome</keyword>
<reference evidence="4 5" key="1">
    <citation type="journal article" date="2009" name="Stand. Genomic Sci.">
        <title>Complete genome sequence of Desulfotomaculum acetoxidans type strain (5575).</title>
        <authorList>
            <person name="Spring S."/>
            <person name="Lapidus A."/>
            <person name="Schroder M."/>
            <person name="Gleim D."/>
            <person name="Sims D."/>
            <person name="Meincke L."/>
            <person name="Glavina Del Rio T."/>
            <person name="Tice H."/>
            <person name="Copeland A."/>
            <person name="Cheng J.F."/>
            <person name="Lucas S."/>
            <person name="Chen F."/>
            <person name="Nolan M."/>
            <person name="Bruce D."/>
            <person name="Goodwin L."/>
            <person name="Pitluck S."/>
            <person name="Ivanova N."/>
            <person name="Mavromatis K."/>
            <person name="Mikhailova N."/>
            <person name="Pati A."/>
            <person name="Chen A."/>
            <person name="Palaniappan K."/>
            <person name="Land M."/>
            <person name="Hauser L."/>
            <person name="Chang Y.J."/>
            <person name="Jeffries C.D."/>
            <person name="Chain P."/>
            <person name="Saunders E."/>
            <person name="Brettin T."/>
            <person name="Detter J.C."/>
            <person name="Goker M."/>
            <person name="Bristow J."/>
            <person name="Eisen J.A."/>
            <person name="Markowitz V."/>
            <person name="Hugenholtz P."/>
            <person name="Kyrpides N.C."/>
            <person name="Klenk H.P."/>
            <person name="Han C."/>
        </authorList>
    </citation>
    <scope>NUCLEOTIDE SEQUENCE [LARGE SCALE GENOMIC DNA]</scope>
    <source>
        <strain evidence="5">ATCC 49208 / DSM 771 / VKM B-1644</strain>
    </source>
</reference>
<dbReference type="Proteomes" id="UP000002217">
    <property type="component" value="Chromosome"/>
</dbReference>
<dbReference type="Pfam" id="PF00005">
    <property type="entry name" value="ABC_tran"/>
    <property type="match status" value="1"/>
</dbReference>